<accession>A0A5N8W2P6</accession>
<dbReference type="RefSeq" id="WP_152784784.1">
    <property type="nucleotide sequence ID" value="NZ_BAABEQ010000078.1"/>
</dbReference>
<dbReference type="OrthoDB" id="4330292at2"/>
<feature type="region of interest" description="Disordered" evidence="1">
    <location>
        <begin position="180"/>
        <end position="206"/>
    </location>
</feature>
<evidence type="ECO:0000313" key="3">
    <source>
        <dbReference type="Proteomes" id="UP000326979"/>
    </source>
</evidence>
<name>A0A5N8W2P6_9ACTN</name>
<dbReference type="PROSITE" id="PS51257">
    <property type="entry name" value="PROKAR_LIPOPROTEIN"/>
    <property type="match status" value="1"/>
</dbReference>
<proteinExistence type="predicted"/>
<evidence type="ECO:0008006" key="4">
    <source>
        <dbReference type="Google" id="ProtNLM"/>
    </source>
</evidence>
<evidence type="ECO:0000313" key="2">
    <source>
        <dbReference type="EMBL" id="MPY41392.1"/>
    </source>
</evidence>
<dbReference type="EMBL" id="VJZE01000094">
    <property type="protein sequence ID" value="MPY41392.1"/>
    <property type="molecule type" value="Genomic_DNA"/>
</dbReference>
<reference evidence="2 3" key="1">
    <citation type="submission" date="2019-07" db="EMBL/GenBank/DDBJ databases">
        <title>New species of Amycolatopsis and Streptomyces.</title>
        <authorList>
            <person name="Duangmal K."/>
            <person name="Teo W.F.A."/>
            <person name="Lipun K."/>
        </authorList>
    </citation>
    <scope>NUCLEOTIDE SEQUENCE [LARGE SCALE GENOMIC DNA]</scope>
    <source>
        <strain evidence="2 3">TISTR 2346</strain>
    </source>
</reference>
<organism evidence="2 3">
    <name type="scientific">Streptomyces phyllanthi</name>
    <dbReference type="NCBI Taxonomy" id="1803180"/>
    <lineage>
        <taxon>Bacteria</taxon>
        <taxon>Bacillati</taxon>
        <taxon>Actinomycetota</taxon>
        <taxon>Actinomycetes</taxon>
        <taxon>Kitasatosporales</taxon>
        <taxon>Streptomycetaceae</taxon>
        <taxon>Streptomyces</taxon>
    </lineage>
</organism>
<dbReference type="AlphaFoldDB" id="A0A5N8W2P6"/>
<comment type="caution">
    <text evidence="2">The sequence shown here is derived from an EMBL/GenBank/DDBJ whole genome shotgun (WGS) entry which is preliminary data.</text>
</comment>
<gene>
    <name evidence="2" type="ORF">FNH04_16180</name>
</gene>
<keyword evidence="3" id="KW-1185">Reference proteome</keyword>
<protein>
    <recommendedName>
        <fullName evidence="4">Lipoprotein</fullName>
    </recommendedName>
</protein>
<sequence length="206" mass="21291">MRGAVRGARTAGLAAAVLLSGLTACTSGDGDGAGAGACTDGTYAWSGVRRWEKLTQLADPITIKKKTAFYSARLDPVDDTVYRPTVTGAPEGVGAGGVIKALGRHLKVEEPLAGPGEVERPQDESYYESGTGDLKGSYYSWGAIGLVEAGFTYTCGDGEPVEGRVRTWETTIGGFLPCSEPSEGEAGRVAARKVCPPGSRASKEAA</sequence>
<evidence type="ECO:0000256" key="1">
    <source>
        <dbReference type="SAM" id="MobiDB-lite"/>
    </source>
</evidence>
<dbReference type="Proteomes" id="UP000326979">
    <property type="component" value="Unassembled WGS sequence"/>
</dbReference>